<proteinExistence type="inferred from homology"/>
<dbReference type="InterPro" id="IPR002890">
    <property type="entry name" value="MG2"/>
</dbReference>
<dbReference type="RefSeq" id="WP_380595532.1">
    <property type="nucleotide sequence ID" value="NZ_JBHSDU010000002.1"/>
</dbReference>
<dbReference type="SUPFAM" id="SSF48239">
    <property type="entry name" value="Terpenoid cyclases/Protein prenyltransferases"/>
    <property type="match status" value="1"/>
</dbReference>
<dbReference type="InterPro" id="IPR021868">
    <property type="entry name" value="Alpha_2_Macroglob_MG3"/>
</dbReference>
<dbReference type="Pfam" id="PF07703">
    <property type="entry name" value="A2M_BRD"/>
    <property type="match status" value="1"/>
</dbReference>
<reference evidence="5" key="1">
    <citation type="journal article" date="2019" name="Int. J. Syst. Evol. Microbiol.">
        <title>The Global Catalogue of Microorganisms (GCM) 10K type strain sequencing project: providing services to taxonomists for standard genome sequencing and annotation.</title>
        <authorList>
            <consortium name="The Broad Institute Genomics Platform"/>
            <consortium name="The Broad Institute Genome Sequencing Center for Infectious Disease"/>
            <person name="Wu L."/>
            <person name="Ma J."/>
        </authorList>
    </citation>
    <scope>NUCLEOTIDE SEQUENCE [LARGE SCALE GENOMIC DNA]</scope>
    <source>
        <strain evidence="5">CGMCC 1.10759</strain>
    </source>
</reference>
<comment type="similarity">
    <text evidence="1">Belongs to the protease inhibitor I39 (alpha-2-macroglobulin) family. Bacterial alpha-2-macroglobulin subfamily.</text>
</comment>
<dbReference type="InterPro" id="IPR041246">
    <property type="entry name" value="Bact_MG10"/>
</dbReference>
<dbReference type="Pfam" id="PF00207">
    <property type="entry name" value="A2M"/>
    <property type="match status" value="1"/>
</dbReference>
<name>A0ABV8SM55_9GAMM</name>
<dbReference type="EMBL" id="JBHSDU010000002">
    <property type="protein sequence ID" value="MFC4308440.1"/>
    <property type="molecule type" value="Genomic_DNA"/>
</dbReference>
<dbReference type="Pfam" id="PF11974">
    <property type="entry name" value="bMG3"/>
    <property type="match status" value="1"/>
</dbReference>
<dbReference type="InterPro" id="IPR001599">
    <property type="entry name" value="Macroglobln_a2"/>
</dbReference>
<dbReference type="InterPro" id="IPR011625">
    <property type="entry name" value="A2M_N_BRD"/>
</dbReference>
<dbReference type="Proteomes" id="UP001595904">
    <property type="component" value="Unassembled WGS sequence"/>
</dbReference>
<dbReference type="InterPro" id="IPR008930">
    <property type="entry name" value="Terpenoid_cyclase/PrenylTrfase"/>
</dbReference>
<comment type="caution">
    <text evidence="4">The sequence shown here is derived from an EMBL/GenBank/DDBJ whole genome shotgun (WGS) entry which is preliminary data.</text>
</comment>
<dbReference type="InterPro" id="IPR051802">
    <property type="entry name" value="YfhM-like"/>
</dbReference>
<evidence type="ECO:0000313" key="4">
    <source>
        <dbReference type="EMBL" id="MFC4308440.1"/>
    </source>
</evidence>
<dbReference type="Pfam" id="PF01835">
    <property type="entry name" value="MG2"/>
    <property type="match status" value="1"/>
</dbReference>
<sequence>MALQLLAFAAFAQQPPATTSEAAKVEFFSPQGELREVRQVTARFTVPMVALGDPRIDDPFTVTCPSPGKGRWADTRNWVYDFDADLPAGLRCSFKLRDDVHTLQGQPLQGKRTFQFSTGGPAVVNSYPDEGWALVDEQQIFLLQLAAPATTASIEQHAHCIVDGIEEQIPVEVLSGEQRAAVLKERSSLGYQYFRLLWKNGAETTVRLRGEALNQAEEKIAAVRCKRNLPPATQVRLNWGKGVATVSGVPTSSDQVLAFKVRPAFTARVECTRANARAGCMPMQPVRVMFAAPVPRELALGVRIQTQNGKALSPDLAQTENTPTLEQLNFAGPFPEESTVTVVLPANLRDDAGRTLENASRFPLPLGIDAYPPLAKFPSTFGILESTQGGVLPVTLRNVEPKLGGDQVDLPAKSLRVGADPAAIASWLERVRKVEEGAGEWVPNPEGANDDNPETPPGYWKELTGVDSVFTGADPATTFTLTKPSGEKPAEVIGIPLKQTGFYVVEIASKRLGQSLLGRDELRHVATSALVTNLAVHFNWGRESSTVWVTRLDNGKPVADSAITIVDYCSRLKLAEARTNAEGIATIATSFGEPHSNDRCMNYARSPLLVLAQREEDFSFALSSWNEGISPYNFGLNTGGEWSAGMFHTVLDRALFRAGEAVSMKHFLRLHDSSGVSVPKSVAGGRKVVISHLGSGQKYELTTQFGADGVAESRWVIPTEAKLGDYEVSIAEGQGFRQSATFKVEQFRLPSMRASVTGSAQPLVQQKSAVLDLHVAYMSGGGASGLATKLRTTVEPRPMRFAGYEDYGFGGAPVKEGIKTGDHSYFYDDEENAPAEPAKVQVLPVTLDGEGSARVTVSDLPKLEGPAQLTAELEYSDANGELLTATGRVRLVPSELSVGIRRDGWVASSEQLRFRTVVLGLDGKPRARQPVKVSFYQSTAYSYRKRLIGGFYAYETTRETKRLSIKCEGETNEQGLVMCDVAPGVSGEVLVRAETKDAQQRTAGATSSFWVAGEDDWWFSGTQGDRMDVLPEKKEYAAGETARFQVRMPFRQATALVTVEREGVLSSFTVPLKGDAPIVEVPIADVYAPNVFVSVLAVRGRVARSDRPKSVKGEEITALVDLNKPAYRLGVAKINVGWKPHRLNVRVSTDRSVYKVAEKATVQVHVERDNGQLLPADTEVALAAVDEALLELAPNRSWDLLNAMMGERGIEVWTSTAQMQVVGKRHYGRKAVPLGGGGGRERDRAREQFDSLLLWKGRVKLDAQGNASLQVPLNDSLSSFRVVAIAHGSKDLFGTGSASIATTQDLMMLSGLPPLVREGDKFAATFTLRNTTNRPLTVDAQARMTEKGAPTLPAKRVEVPAGQALDLSWPVEVPVGVKHLSWEVTAKEANGPASDKVKLKQEVIPTYPVRTYQATISQLTAPMSIPAERPAGSVKGRGGLEVTLRAKLGDGLDGVREYMLWYPFTCLEQQLSRAVALRDASAWHSWSERIPAYMDSDGLLKYFPTDRLQGEDTLTAYVLAIANEAGWSLQEQDQQRLIQALTRFVEGKIVRGSALPTADLAIRKVAAIEALSRYGAATPQMLDSIAIEPNLWPTSAVLDWLNILERVKDISEAGEKREQALGILRARLNFQGTTMGFSTERKDALWWLMISGDSNANRMLLSVLNDPQWREDIPRLVRGALGRQQSGRWNTTVANAWGVLAMEKFSAAFESTPVTGTTDIRYADTLTQIGWPVSKAKELSKLPWLEGRASLDINHQGTGSPWVMVRATAALPLDKPLSSGYKTVRTVTAIDQQTPGRWTRGDVARVKLEIEAQSDMAWVVVEDPVPAGSTILGSGLGGQSTLLTKQERREGDAWLAFEERRFDSFRAYYRFVPKGRWSVEYTVRLNNPGHFQLPATRVEAMYAPEMFGESPNADVVVEPKQ</sequence>
<evidence type="ECO:0000259" key="3">
    <source>
        <dbReference type="SMART" id="SM01360"/>
    </source>
</evidence>
<evidence type="ECO:0000259" key="2">
    <source>
        <dbReference type="SMART" id="SM01359"/>
    </source>
</evidence>
<dbReference type="SMART" id="SM01359">
    <property type="entry name" value="A2M_N_2"/>
    <property type="match status" value="1"/>
</dbReference>
<dbReference type="SMART" id="SM01360">
    <property type="entry name" value="A2M"/>
    <property type="match status" value="1"/>
</dbReference>
<feature type="domain" description="Alpha-2-macroglobulin" evidence="3">
    <location>
        <begin position="1252"/>
        <end position="1342"/>
    </location>
</feature>
<dbReference type="PANTHER" id="PTHR40094">
    <property type="entry name" value="ALPHA-2-MACROGLOBULIN HOMOLOG"/>
    <property type="match status" value="1"/>
</dbReference>
<keyword evidence="5" id="KW-1185">Reference proteome</keyword>
<dbReference type="Pfam" id="PF17973">
    <property type="entry name" value="bMG10"/>
    <property type="match status" value="1"/>
</dbReference>
<accession>A0ABV8SM55</accession>
<dbReference type="Gene3D" id="2.60.40.1930">
    <property type="match status" value="1"/>
</dbReference>
<feature type="domain" description="Alpha-2-macroglobulin bait region" evidence="2">
    <location>
        <begin position="1027"/>
        <end position="1192"/>
    </location>
</feature>
<dbReference type="PANTHER" id="PTHR40094:SF1">
    <property type="entry name" value="UBIQUITIN DOMAIN-CONTAINING PROTEIN"/>
    <property type="match status" value="1"/>
</dbReference>
<evidence type="ECO:0000256" key="1">
    <source>
        <dbReference type="ARBA" id="ARBA00010556"/>
    </source>
</evidence>
<protein>
    <submittedName>
        <fullName evidence="4">Alpha-2-macroglobulin</fullName>
    </submittedName>
</protein>
<evidence type="ECO:0000313" key="5">
    <source>
        <dbReference type="Proteomes" id="UP001595904"/>
    </source>
</evidence>
<organism evidence="4 5">
    <name type="scientific">Steroidobacter flavus</name>
    <dbReference type="NCBI Taxonomy" id="1842136"/>
    <lineage>
        <taxon>Bacteria</taxon>
        <taxon>Pseudomonadati</taxon>
        <taxon>Pseudomonadota</taxon>
        <taxon>Gammaproteobacteria</taxon>
        <taxon>Steroidobacterales</taxon>
        <taxon>Steroidobacteraceae</taxon>
        <taxon>Steroidobacter</taxon>
    </lineage>
</organism>
<gene>
    <name evidence="4" type="ORF">ACFPN2_05040</name>
</gene>